<accession>B5EGC2</accession>
<sequence length="143" mass="15763">MGEDNNHGGEAGSASTHVKLVSEGGADAPEAQRARFWSPEQMVASCITPQQMDNFRAYNNVCMTLPTNDRYAFSVTMEHAAKLDEGVIPESMLQEFEANAAPLSQAARLKVQHAGRVWFILDLDKKYSVRMVPTGLLVYSETL</sequence>
<reference evidence="1 2" key="1">
    <citation type="submission" date="2008-07" db="EMBL/GenBank/DDBJ databases">
        <title>Complete sequence of Geobacter bemidjiensis BEM.</title>
        <authorList>
            <consortium name="US DOE Joint Genome Institute"/>
            <person name="Lucas S."/>
            <person name="Copeland A."/>
            <person name="Lapidus A."/>
            <person name="Glavina del Rio T."/>
            <person name="Dalin E."/>
            <person name="Tice H."/>
            <person name="Bruce D."/>
            <person name="Goodwin L."/>
            <person name="Pitluck S."/>
            <person name="Kiss H."/>
            <person name="Brettin T."/>
            <person name="Detter J.C."/>
            <person name="Han C."/>
            <person name="Kuske C.R."/>
            <person name="Schmutz J."/>
            <person name="Larimer F."/>
            <person name="Land M."/>
            <person name="Hauser L."/>
            <person name="Kyrpides N."/>
            <person name="Lykidis A."/>
            <person name="Lovley D."/>
            <person name="Richardson P."/>
        </authorList>
    </citation>
    <scope>NUCLEOTIDE SEQUENCE [LARGE SCALE GENOMIC DNA]</scope>
    <source>
        <strain evidence="2">ATCC BAA-1014 / DSM 16622 / JCM 12645 / Bem</strain>
    </source>
</reference>
<reference evidence="1 2" key="2">
    <citation type="journal article" date="2010" name="BMC Genomics">
        <title>The genome of Geobacter bemidjiensis, exemplar for the subsurface clade of Geobacter species that predominate in Fe(III)-reducing subsurface environments.</title>
        <authorList>
            <person name="Aklujkar M."/>
            <person name="Young N.D."/>
            <person name="Holmes D."/>
            <person name="Chavan M."/>
            <person name="Risso C."/>
            <person name="Kiss H.E."/>
            <person name="Han C.S."/>
            <person name="Land M.L."/>
            <person name="Lovley D.R."/>
        </authorList>
    </citation>
    <scope>NUCLEOTIDE SEQUENCE [LARGE SCALE GENOMIC DNA]</scope>
    <source>
        <strain evidence="2">ATCC BAA-1014 / DSM 16622 / JCM 12645 / Bem</strain>
    </source>
</reference>
<protein>
    <submittedName>
        <fullName evidence="1">Uncharacterized protein</fullName>
    </submittedName>
</protein>
<keyword evidence="2" id="KW-1185">Reference proteome</keyword>
<dbReference type="Proteomes" id="UP000008825">
    <property type="component" value="Chromosome"/>
</dbReference>
<dbReference type="EMBL" id="CP001124">
    <property type="protein sequence ID" value="ACH41035.1"/>
    <property type="molecule type" value="Genomic_DNA"/>
</dbReference>
<dbReference type="KEGG" id="gbm:Gbem_4045"/>
<dbReference type="HOGENOM" id="CLU_1803405_0_0_7"/>
<dbReference type="STRING" id="404380.Gbem_4045"/>
<dbReference type="OrthoDB" id="5396999at2"/>
<dbReference type="RefSeq" id="WP_012532473.1">
    <property type="nucleotide sequence ID" value="NC_011146.1"/>
</dbReference>
<organism evidence="1 2">
    <name type="scientific">Citrifermentans bemidjiense (strain ATCC BAA-1014 / DSM 16622 / JCM 12645 / Bem)</name>
    <name type="common">Geobacter bemidjiensis</name>
    <dbReference type="NCBI Taxonomy" id="404380"/>
    <lineage>
        <taxon>Bacteria</taxon>
        <taxon>Pseudomonadati</taxon>
        <taxon>Thermodesulfobacteriota</taxon>
        <taxon>Desulfuromonadia</taxon>
        <taxon>Geobacterales</taxon>
        <taxon>Geobacteraceae</taxon>
        <taxon>Citrifermentans</taxon>
    </lineage>
</organism>
<evidence type="ECO:0000313" key="2">
    <source>
        <dbReference type="Proteomes" id="UP000008825"/>
    </source>
</evidence>
<proteinExistence type="predicted"/>
<dbReference type="AlphaFoldDB" id="B5EGC2"/>
<name>B5EGC2_CITBB</name>
<gene>
    <name evidence="1" type="ordered locus">Gbem_4045</name>
</gene>
<evidence type="ECO:0000313" key="1">
    <source>
        <dbReference type="EMBL" id="ACH41035.1"/>
    </source>
</evidence>